<feature type="compositionally biased region" description="Polar residues" evidence="1">
    <location>
        <begin position="265"/>
        <end position="283"/>
    </location>
</feature>
<feature type="region of interest" description="Disordered" evidence="1">
    <location>
        <begin position="237"/>
        <end position="319"/>
    </location>
</feature>
<feature type="region of interest" description="Disordered" evidence="1">
    <location>
        <begin position="63"/>
        <end position="103"/>
    </location>
</feature>
<proteinExistence type="predicted"/>
<feature type="region of interest" description="Disordered" evidence="1">
    <location>
        <begin position="144"/>
        <end position="175"/>
    </location>
</feature>
<evidence type="ECO:0000256" key="1">
    <source>
        <dbReference type="SAM" id="MobiDB-lite"/>
    </source>
</evidence>
<gene>
    <name evidence="2" type="ORF">K470DRAFT_136815</name>
</gene>
<organism evidence="2 3">
    <name type="scientific">Piedraia hortae CBS 480.64</name>
    <dbReference type="NCBI Taxonomy" id="1314780"/>
    <lineage>
        <taxon>Eukaryota</taxon>
        <taxon>Fungi</taxon>
        <taxon>Dikarya</taxon>
        <taxon>Ascomycota</taxon>
        <taxon>Pezizomycotina</taxon>
        <taxon>Dothideomycetes</taxon>
        <taxon>Dothideomycetidae</taxon>
        <taxon>Capnodiales</taxon>
        <taxon>Piedraiaceae</taxon>
        <taxon>Piedraia</taxon>
    </lineage>
</organism>
<dbReference type="AlphaFoldDB" id="A0A6A7BSK8"/>
<evidence type="ECO:0000313" key="3">
    <source>
        <dbReference type="Proteomes" id="UP000799421"/>
    </source>
</evidence>
<keyword evidence="3" id="KW-1185">Reference proteome</keyword>
<accession>A0A6A7BSK8</accession>
<reference evidence="2" key="1">
    <citation type="journal article" date="2020" name="Stud. Mycol.">
        <title>101 Dothideomycetes genomes: a test case for predicting lifestyles and emergence of pathogens.</title>
        <authorList>
            <person name="Haridas S."/>
            <person name="Albert R."/>
            <person name="Binder M."/>
            <person name="Bloem J."/>
            <person name="Labutti K."/>
            <person name="Salamov A."/>
            <person name="Andreopoulos B."/>
            <person name="Baker S."/>
            <person name="Barry K."/>
            <person name="Bills G."/>
            <person name="Bluhm B."/>
            <person name="Cannon C."/>
            <person name="Castanera R."/>
            <person name="Culley D."/>
            <person name="Daum C."/>
            <person name="Ezra D."/>
            <person name="Gonzalez J."/>
            <person name="Henrissat B."/>
            <person name="Kuo A."/>
            <person name="Liang C."/>
            <person name="Lipzen A."/>
            <person name="Lutzoni F."/>
            <person name="Magnuson J."/>
            <person name="Mondo S."/>
            <person name="Nolan M."/>
            <person name="Ohm R."/>
            <person name="Pangilinan J."/>
            <person name="Park H.-J."/>
            <person name="Ramirez L."/>
            <person name="Alfaro M."/>
            <person name="Sun H."/>
            <person name="Tritt A."/>
            <person name="Yoshinaga Y."/>
            <person name="Zwiers L.-H."/>
            <person name="Turgeon B."/>
            <person name="Goodwin S."/>
            <person name="Spatafora J."/>
            <person name="Crous P."/>
            <person name="Grigoriev I."/>
        </authorList>
    </citation>
    <scope>NUCLEOTIDE SEQUENCE</scope>
    <source>
        <strain evidence="2">CBS 480.64</strain>
    </source>
</reference>
<sequence length="451" mass="48314">MVRNPDFSFPPRRPASVHTHAPPVLRPSIVLSHTRAASALPNFTFNASDASGLCDDVSELNSDAVAPSTPSHRGHRRNGSEFVGGDSRQGLGHSISSSPLKRPAAVSSLSAPLLSGRGHAHRRSAALDGGDMIVVPLIGNRKSVSLPSSPVVPPPGGPDTDTQPEPPVSPPTRARVGFSENVEYIPRPLSITSSDTGSSFSSPRHHSVSNSISSVLSLNTSSSPAARVPPALLSEASAVSVPLRSPRAHLSRRLSDPDTEKARSPPTTRELSTYPQSNRTYRTNVGKRNATQAGGSSFHGAANQDPFGPTPNRHSYTPCTTSAATGASVFDEDEKCYMIDLDWAVCPAELAEHRPRRELHSSRLNCDFSGPGQHFQPRLHRRSESAPALPMTSFRGISSQCSLADVFEGEALAAPALPKPCDYAPQRLLWPISRRRVRPVTATVPRLRFRP</sequence>
<feature type="region of interest" description="Disordered" evidence="1">
    <location>
        <begin position="1"/>
        <end position="20"/>
    </location>
</feature>
<evidence type="ECO:0000313" key="2">
    <source>
        <dbReference type="EMBL" id="KAF2858194.1"/>
    </source>
</evidence>
<protein>
    <submittedName>
        <fullName evidence="2">Uncharacterized protein</fullName>
    </submittedName>
</protein>
<feature type="region of interest" description="Disordered" evidence="1">
    <location>
        <begin position="187"/>
        <end position="208"/>
    </location>
</feature>
<dbReference type="EMBL" id="MU006015">
    <property type="protein sequence ID" value="KAF2858194.1"/>
    <property type="molecule type" value="Genomic_DNA"/>
</dbReference>
<feature type="compositionally biased region" description="Basic and acidic residues" evidence="1">
    <location>
        <begin position="253"/>
        <end position="263"/>
    </location>
</feature>
<feature type="compositionally biased region" description="Low complexity" evidence="1">
    <location>
        <begin position="190"/>
        <end position="208"/>
    </location>
</feature>
<dbReference type="Proteomes" id="UP000799421">
    <property type="component" value="Unassembled WGS sequence"/>
</dbReference>
<name>A0A6A7BSK8_9PEZI</name>
<dbReference type="OrthoDB" id="5406427at2759"/>